<evidence type="ECO:0000313" key="1">
    <source>
        <dbReference type="EMBL" id="ONM01630.1"/>
    </source>
</evidence>
<dbReference type="AlphaFoldDB" id="A0A1D6KER0"/>
<name>A0A1D6KER0_MAIZE</name>
<gene>
    <name evidence="1" type="ORF">ZEAMMB73_Zm00001d030867</name>
</gene>
<dbReference type="PaxDb" id="4577-GRMZM2G137293_P01"/>
<dbReference type="ExpressionAtlas" id="A0A1D6KER0">
    <property type="expression patterns" value="baseline and differential"/>
</dbReference>
<accession>A0A1D6KER0</accession>
<reference evidence="1" key="1">
    <citation type="submission" date="2015-12" db="EMBL/GenBank/DDBJ databases">
        <title>Update maize B73 reference genome by single molecule sequencing technologies.</title>
        <authorList>
            <consortium name="Maize Genome Sequencing Project"/>
            <person name="Ware D."/>
        </authorList>
    </citation>
    <scope>NUCLEOTIDE SEQUENCE [LARGE SCALE GENOMIC DNA]</scope>
    <source>
        <tissue evidence="1">Seedling</tissue>
    </source>
</reference>
<protein>
    <submittedName>
        <fullName evidence="1">Uncharacterized protein</fullName>
    </submittedName>
</protein>
<dbReference type="InterPro" id="IPR044253">
    <property type="entry name" value="WCRKC1/2"/>
</dbReference>
<dbReference type="GO" id="GO:0009570">
    <property type="term" value="C:chloroplast stroma"/>
    <property type="evidence" value="ECO:0007669"/>
    <property type="project" value="InterPro"/>
</dbReference>
<dbReference type="SUPFAM" id="SSF52833">
    <property type="entry name" value="Thioredoxin-like"/>
    <property type="match status" value="1"/>
</dbReference>
<dbReference type="PANTHER" id="PTHR47192">
    <property type="entry name" value="THIOREDOXIN-LIKE 3-2, CHLOROPLASTIC"/>
    <property type="match status" value="1"/>
</dbReference>
<proteinExistence type="predicted"/>
<sequence>MGRRKEHLERVRVEAYCWDVFKPVEMVEIDSMEKLDDAFRMASWCQKCIYLMPRMEKIAGQYPGLLRPYSCPSLLFILLSGSICAAQNLALCFILEYSCF</sequence>
<dbReference type="EMBL" id="CM007647">
    <property type="protein sequence ID" value="ONM01630.1"/>
    <property type="molecule type" value="Genomic_DNA"/>
</dbReference>
<dbReference type="PANTHER" id="PTHR47192:SF3">
    <property type="entry name" value="THIOREDOXIN-LIKE 3-1, CHLOROPLASTIC"/>
    <property type="match status" value="1"/>
</dbReference>
<organism evidence="1">
    <name type="scientific">Zea mays</name>
    <name type="common">Maize</name>
    <dbReference type="NCBI Taxonomy" id="4577"/>
    <lineage>
        <taxon>Eukaryota</taxon>
        <taxon>Viridiplantae</taxon>
        <taxon>Streptophyta</taxon>
        <taxon>Embryophyta</taxon>
        <taxon>Tracheophyta</taxon>
        <taxon>Spermatophyta</taxon>
        <taxon>Magnoliopsida</taxon>
        <taxon>Liliopsida</taxon>
        <taxon>Poales</taxon>
        <taxon>Poaceae</taxon>
        <taxon>PACMAD clade</taxon>
        <taxon>Panicoideae</taxon>
        <taxon>Andropogonodae</taxon>
        <taxon>Andropogoneae</taxon>
        <taxon>Tripsacinae</taxon>
        <taxon>Zea</taxon>
    </lineage>
</organism>
<dbReference type="InterPro" id="IPR036249">
    <property type="entry name" value="Thioredoxin-like_sf"/>
</dbReference>